<dbReference type="Pfam" id="PF00069">
    <property type="entry name" value="Pkinase"/>
    <property type="match status" value="1"/>
</dbReference>
<dbReference type="InterPro" id="IPR000719">
    <property type="entry name" value="Prot_kinase_dom"/>
</dbReference>
<dbReference type="SUPFAM" id="SSF56112">
    <property type="entry name" value="Protein kinase-like (PK-like)"/>
    <property type="match status" value="1"/>
</dbReference>
<reference evidence="2 3" key="1">
    <citation type="submission" date="2024-05" db="EMBL/GenBank/DDBJ databases">
        <title>Haplotype-resolved chromosome-level genome assembly of Huyou (Citrus changshanensis).</title>
        <authorList>
            <person name="Miao C."/>
            <person name="Chen W."/>
            <person name="Wu Y."/>
            <person name="Wang L."/>
            <person name="Zhao S."/>
            <person name="Grierson D."/>
            <person name="Xu C."/>
            <person name="Chen K."/>
        </authorList>
    </citation>
    <scope>NUCLEOTIDE SEQUENCE [LARGE SCALE GENOMIC DNA]</scope>
    <source>
        <strain evidence="2">01-14</strain>
        <tissue evidence="2">Leaf</tissue>
    </source>
</reference>
<accession>A0AAP0M6M6</accession>
<dbReference type="EMBL" id="JBCGBO010000005">
    <property type="protein sequence ID" value="KAK9199007.1"/>
    <property type="molecule type" value="Genomic_DNA"/>
</dbReference>
<evidence type="ECO:0000259" key="1">
    <source>
        <dbReference type="PROSITE" id="PS50011"/>
    </source>
</evidence>
<feature type="domain" description="Protein kinase" evidence="1">
    <location>
        <begin position="1"/>
        <end position="69"/>
    </location>
</feature>
<dbReference type="InterPro" id="IPR011009">
    <property type="entry name" value="Kinase-like_dom_sf"/>
</dbReference>
<protein>
    <recommendedName>
        <fullName evidence="1">Protein kinase domain-containing protein</fullName>
    </recommendedName>
</protein>
<dbReference type="InterPro" id="IPR008271">
    <property type="entry name" value="Ser/Thr_kinase_AS"/>
</dbReference>
<gene>
    <name evidence="2" type="ORF">WN944_014194</name>
</gene>
<organism evidence="2 3">
    <name type="scientific">Citrus x changshan-huyou</name>
    <dbReference type="NCBI Taxonomy" id="2935761"/>
    <lineage>
        <taxon>Eukaryota</taxon>
        <taxon>Viridiplantae</taxon>
        <taxon>Streptophyta</taxon>
        <taxon>Embryophyta</taxon>
        <taxon>Tracheophyta</taxon>
        <taxon>Spermatophyta</taxon>
        <taxon>Magnoliopsida</taxon>
        <taxon>eudicotyledons</taxon>
        <taxon>Gunneridae</taxon>
        <taxon>Pentapetalae</taxon>
        <taxon>rosids</taxon>
        <taxon>malvids</taxon>
        <taxon>Sapindales</taxon>
        <taxon>Rutaceae</taxon>
        <taxon>Aurantioideae</taxon>
        <taxon>Citrus</taxon>
    </lineage>
</organism>
<dbReference type="InterPro" id="IPR052451">
    <property type="entry name" value="Ser/Thr_kinase-like"/>
</dbReference>
<comment type="caution">
    <text evidence="2">The sequence shown here is derived from an EMBL/GenBank/DDBJ whole genome shotgun (WGS) entry which is preliminary data.</text>
</comment>
<proteinExistence type="predicted"/>
<evidence type="ECO:0000313" key="2">
    <source>
        <dbReference type="EMBL" id="KAK9199007.1"/>
    </source>
</evidence>
<dbReference type="PROSITE" id="PS50011">
    <property type="entry name" value="PROTEIN_KINASE_DOM"/>
    <property type="match status" value="1"/>
</dbReference>
<dbReference type="GO" id="GO:0004672">
    <property type="term" value="F:protein kinase activity"/>
    <property type="evidence" value="ECO:0007669"/>
    <property type="project" value="InterPro"/>
</dbReference>
<name>A0AAP0M6M6_9ROSI</name>
<dbReference type="Gene3D" id="1.10.510.10">
    <property type="entry name" value="Transferase(Phosphotransferase) domain 1"/>
    <property type="match status" value="1"/>
</dbReference>
<sequence>MALAFEYLHHGRSTPMVHCDLKPSNILLDEDMVAHVSDFSISKLLGEGEDSMSNDTDHDNRYIWLYGTW</sequence>
<dbReference type="PROSITE" id="PS00108">
    <property type="entry name" value="PROTEIN_KINASE_ST"/>
    <property type="match status" value="1"/>
</dbReference>
<evidence type="ECO:0000313" key="3">
    <source>
        <dbReference type="Proteomes" id="UP001428341"/>
    </source>
</evidence>
<dbReference type="GO" id="GO:0005524">
    <property type="term" value="F:ATP binding"/>
    <property type="evidence" value="ECO:0007669"/>
    <property type="project" value="InterPro"/>
</dbReference>
<dbReference type="Proteomes" id="UP001428341">
    <property type="component" value="Unassembled WGS sequence"/>
</dbReference>
<dbReference type="AlphaFoldDB" id="A0AAP0M6M6"/>
<keyword evidence="3" id="KW-1185">Reference proteome</keyword>
<dbReference type="PANTHER" id="PTHR48008">
    <property type="entry name" value="LEUCINE-RICH REPEAT RECEPTOR-LIKE PROTEIN KINASE IMK3-RELATED"/>
    <property type="match status" value="1"/>
</dbReference>
<dbReference type="PANTHER" id="PTHR48008:SF14">
    <property type="entry name" value="PROTEIN KINASE DOMAIN-CONTAINING PROTEIN"/>
    <property type="match status" value="1"/>
</dbReference>